<organism evidence="1">
    <name type="scientific">uncultured Caudovirales phage</name>
    <dbReference type="NCBI Taxonomy" id="2100421"/>
    <lineage>
        <taxon>Viruses</taxon>
        <taxon>Duplodnaviria</taxon>
        <taxon>Heunggongvirae</taxon>
        <taxon>Uroviricota</taxon>
        <taxon>Caudoviricetes</taxon>
        <taxon>Peduoviridae</taxon>
        <taxon>Maltschvirus</taxon>
        <taxon>Maltschvirus maltsch</taxon>
    </lineage>
</organism>
<gene>
    <name evidence="1" type="ORF">UFOVP674_56</name>
</gene>
<proteinExistence type="predicted"/>
<accession>A0A6J5NG98</accession>
<dbReference type="EMBL" id="LR796630">
    <property type="protein sequence ID" value="CAB4156235.1"/>
    <property type="molecule type" value="Genomic_DNA"/>
</dbReference>
<reference evidence="1" key="1">
    <citation type="submission" date="2020-04" db="EMBL/GenBank/DDBJ databases">
        <authorList>
            <person name="Chiriac C."/>
            <person name="Salcher M."/>
            <person name="Ghai R."/>
            <person name="Kavagutti S V."/>
        </authorList>
    </citation>
    <scope>NUCLEOTIDE SEQUENCE</scope>
</reference>
<name>A0A6J5NG98_9CAUD</name>
<evidence type="ECO:0000313" key="1">
    <source>
        <dbReference type="EMBL" id="CAB4156235.1"/>
    </source>
</evidence>
<protein>
    <submittedName>
        <fullName evidence="1">Uncharacterized protein</fullName>
    </submittedName>
</protein>
<sequence>MTPTPESDLAAKQGDYLKGPAGYPGTYGKQLVDLDVTSRLERERDEANADRLRLREAFYKTWTV</sequence>